<gene>
    <name evidence="2" type="ORF">GC250_11350</name>
</gene>
<dbReference type="EMBL" id="WGGD01000005">
    <property type="protein sequence ID" value="MUN30013.1"/>
    <property type="molecule type" value="Genomic_DNA"/>
</dbReference>
<proteinExistence type="predicted"/>
<evidence type="ECO:0000313" key="2">
    <source>
        <dbReference type="EMBL" id="MUN30013.1"/>
    </source>
</evidence>
<dbReference type="AlphaFoldDB" id="A0A6A9QWD8"/>
<sequence>MLLLSKSTGYKIYWAGRYLERIENVSRMGLFLSLKGEEDSLKAILATNDVKDYLKTEFLLVREDIRSFVDDNVIASLAYMERAIYSIDDGEKYFRDLLQATLAVENAIENFMAYPSNTIFPKKQEEVREEDLGKQSRD</sequence>
<dbReference type="Pfam" id="PF04168">
    <property type="entry name" value="Alpha-E"/>
    <property type="match status" value="1"/>
</dbReference>
<keyword evidence="3" id="KW-1185">Reference proteome</keyword>
<dbReference type="Proteomes" id="UP000470772">
    <property type="component" value="Unassembled WGS sequence"/>
</dbReference>
<protein>
    <recommendedName>
        <fullName evidence="1">DUF403 domain-containing protein</fullName>
    </recommendedName>
</protein>
<name>A0A6A9QWD8_SULME</name>
<comment type="caution">
    <text evidence="2">The sequence shown here is derived from an EMBL/GenBank/DDBJ whole genome shotgun (WGS) entry which is preliminary data.</text>
</comment>
<reference evidence="2 3" key="1">
    <citation type="submission" date="2019-10" db="EMBL/GenBank/DDBJ databases">
        <title>Sequencing and Assembly of Multiple Reported Metal-Biooxidizing Members of the Extremely Thermoacidophilic Archaeal Family Sulfolobaceae.</title>
        <authorList>
            <person name="Counts J.A."/>
            <person name="Kelly R.M."/>
        </authorList>
    </citation>
    <scope>NUCLEOTIDE SEQUENCE [LARGE SCALE GENOMIC DNA]</scope>
    <source>
        <strain evidence="2 3">DSM 6482</strain>
    </source>
</reference>
<evidence type="ECO:0000313" key="3">
    <source>
        <dbReference type="Proteomes" id="UP000470772"/>
    </source>
</evidence>
<dbReference type="InterPro" id="IPR007296">
    <property type="entry name" value="DUF403"/>
</dbReference>
<feature type="domain" description="DUF403" evidence="1">
    <location>
        <begin position="11"/>
        <end position="54"/>
    </location>
</feature>
<evidence type="ECO:0000259" key="1">
    <source>
        <dbReference type="Pfam" id="PF04168"/>
    </source>
</evidence>
<accession>A0A6A9QWD8</accession>
<organism evidence="2 3">
    <name type="scientific">Sulfuracidifex metallicus DSM 6482 = JCM 9184</name>
    <dbReference type="NCBI Taxonomy" id="523847"/>
    <lineage>
        <taxon>Archaea</taxon>
        <taxon>Thermoproteota</taxon>
        <taxon>Thermoprotei</taxon>
        <taxon>Sulfolobales</taxon>
        <taxon>Sulfolobaceae</taxon>
        <taxon>Sulfuracidifex</taxon>
    </lineage>
</organism>